<accession>A0A0N0ZUM8</accession>
<reference evidence="2 3" key="1">
    <citation type="journal article" date="2015" name="Genom Data">
        <title>Draft genome sequence of a multidrug-resistant Chryseobacterium indologenes isolate from Malaysia.</title>
        <authorList>
            <person name="Yu C.Y."/>
            <person name="Ang G.Y."/>
            <person name="Cheng H.J."/>
            <person name="Cheong Y.M."/>
            <person name="Yin W.F."/>
            <person name="Chan K.G."/>
        </authorList>
    </citation>
    <scope>NUCLEOTIDE SEQUENCE [LARGE SCALE GENOMIC DNA]</scope>
    <source>
        <strain evidence="2 3">CI_885</strain>
    </source>
</reference>
<name>A0A0N0ZUM8_CHRID</name>
<proteinExistence type="predicted"/>
<evidence type="ECO:0000313" key="2">
    <source>
        <dbReference type="EMBL" id="KPE50540.1"/>
    </source>
</evidence>
<keyword evidence="1" id="KW-0812">Transmembrane</keyword>
<organism evidence="2 3">
    <name type="scientific">Chryseobacterium indologenes</name>
    <name type="common">Flavobacterium indologenes</name>
    <dbReference type="NCBI Taxonomy" id="253"/>
    <lineage>
        <taxon>Bacteria</taxon>
        <taxon>Pseudomonadati</taxon>
        <taxon>Bacteroidota</taxon>
        <taxon>Flavobacteriia</taxon>
        <taxon>Flavobacteriales</taxon>
        <taxon>Weeksellaceae</taxon>
        <taxon>Chryseobacterium group</taxon>
        <taxon>Chryseobacterium</taxon>
    </lineage>
</organism>
<dbReference type="EMBL" id="LJOD01000009">
    <property type="protein sequence ID" value="KPE50540.1"/>
    <property type="molecule type" value="Genomic_DNA"/>
</dbReference>
<dbReference type="PATRIC" id="fig|253.9.peg.4727"/>
<protein>
    <submittedName>
        <fullName evidence="2">Uncharacterized protein</fullName>
    </submittedName>
</protein>
<dbReference type="Proteomes" id="UP000037953">
    <property type="component" value="Unassembled WGS sequence"/>
</dbReference>
<keyword evidence="1" id="KW-1133">Transmembrane helix</keyword>
<reference evidence="3" key="2">
    <citation type="submission" date="2015-09" db="EMBL/GenBank/DDBJ databases">
        <title>Draft genome sequence of a multidrug-resistant Chryseobacterium indologenes isolate from Malaysia.</title>
        <authorList>
            <person name="Yu C.Y."/>
            <person name="Ang G.Y."/>
            <person name="Chan K.-G."/>
        </authorList>
    </citation>
    <scope>NUCLEOTIDE SEQUENCE [LARGE SCALE GENOMIC DNA]</scope>
    <source>
        <strain evidence="3">CI_885</strain>
    </source>
</reference>
<dbReference type="OrthoDB" id="1254926at2"/>
<dbReference type="AlphaFoldDB" id="A0A0N0ZUM8"/>
<comment type="caution">
    <text evidence="2">The sequence shown here is derived from an EMBL/GenBank/DDBJ whole genome shotgun (WGS) entry which is preliminary data.</text>
</comment>
<feature type="transmembrane region" description="Helical" evidence="1">
    <location>
        <begin position="15"/>
        <end position="33"/>
    </location>
</feature>
<evidence type="ECO:0000313" key="3">
    <source>
        <dbReference type="Proteomes" id="UP000037953"/>
    </source>
</evidence>
<keyword evidence="1" id="KW-0472">Membrane</keyword>
<gene>
    <name evidence="2" type="ORF">AOB46_14245</name>
</gene>
<dbReference type="RefSeq" id="WP_062700507.1">
    <property type="nucleotide sequence ID" value="NZ_LJOD01000009.1"/>
</dbReference>
<evidence type="ECO:0000256" key="1">
    <source>
        <dbReference type="SAM" id="Phobius"/>
    </source>
</evidence>
<sequence>MKSEENRITPNRIKGFLYIIFLMSIGTYFIFFHRSLKLERKEKCPCDDSYTLYQYRDRGTVWNRDKFDHTDYKTYKLENKLGFTVHKLVHINPGNWNDSVYSAQNKSEFQIFTQQFSWDCQKREVRLSKNHKLSFE</sequence>